<sequence>MKCPVCNETLMMTDKQGVEIDYCPNCRGVWLDRGELEKILERSGTHYSDKKNYDKDYKRYGYDQYNSSSQHHPHKKKKSFLDDFFDFG</sequence>
<feature type="domain" description="Transcription factor zinc-finger" evidence="1">
    <location>
        <begin position="2"/>
        <end position="42"/>
    </location>
</feature>
<evidence type="ECO:0000313" key="3">
    <source>
        <dbReference type="Proteomes" id="UP000323426"/>
    </source>
</evidence>
<proteinExistence type="predicted"/>
<reference evidence="2 3" key="1">
    <citation type="submission" date="2019-09" db="EMBL/GenBank/DDBJ databases">
        <title>Genome sequence and assembly of Adhaeribacter sp.</title>
        <authorList>
            <person name="Chhetri G."/>
        </authorList>
    </citation>
    <scope>NUCLEOTIDE SEQUENCE [LARGE SCALE GENOMIC DNA]</scope>
    <source>
        <strain evidence="2 3">DK36</strain>
    </source>
</reference>
<protein>
    <recommendedName>
        <fullName evidence="1">Transcription factor zinc-finger domain-containing protein</fullName>
    </recommendedName>
</protein>
<dbReference type="InterPro" id="IPR027392">
    <property type="entry name" value="TF_Znf"/>
</dbReference>
<dbReference type="RefSeq" id="WP_150089845.1">
    <property type="nucleotide sequence ID" value="NZ_VWSF01000013.1"/>
</dbReference>
<keyword evidence="3" id="KW-1185">Reference proteome</keyword>
<dbReference type="Proteomes" id="UP000323426">
    <property type="component" value="Unassembled WGS sequence"/>
</dbReference>
<name>A0A5M6D7H8_9BACT</name>
<dbReference type="Pfam" id="PF13453">
    <property type="entry name" value="Zn_ribbon_TFIIB"/>
    <property type="match status" value="1"/>
</dbReference>
<evidence type="ECO:0000313" key="2">
    <source>
        <dbReference type="EMBL" id="KAA5543481.1"/>
    </source>
</evidence>
<gene>
    <name evidence="2" type="ORF">F0145_16310</name>
</gene>
<accession>A0A5M6D7H8</accession>
<dbReference type="AlphaFoldDB" id="A0A5M6D7H8"/>
<comment type="caution">
    <text evidence="2">The sequence shown here is derived from an EMBL/GenBank/DDBJ whole genome shotgun (WGS) entry which is preliminary data.</text>
</comment>
<organism evidence="2 3">
    <name type="scientific">Adhaeribacter rhizoryzae</name>
    <dbReference type="NCBI Taxonomy" id="2607907"/>
    <lineage>
        <taxon>Bacteria</taxon>
        <taxon>Pseudomonadati</taxon>
        <taxon>Bacteroidota</taxon>
        <taxon>Cytophagia</taxon>
        <taxon>Cytophagales</taxon>
        <taxon>Hymenobacteraceae</taxon>
        <taxon>Adhaeribacter</taxon>
    </lineage>
</organism>
<evidence type="ECO:0000259" key="1">
    <source>
        <dbReference type="Pfam" id="PF13453"/>
    </source>
</evidence>
<dbReference type="EMBL" id="VWSF01000013">
    <property type="protein sequence ID" value="KAA5543481.1"/>
    <property type="molecule type" value="Genomic_DNA"/>
</dbReference>